<name>A0A9Q1G737_SYNKA</name>
<gene>
    <name evidence="2" type="ORF">SKAU_G00072980</name>
</gene>
<dbReference type="EMBL" id="JAINUF010000002">
    <property type="protein sequence ID" value="KAJ8376718.1"/>
    <property type="molecule type" value="Genomic_DNA"/>
</dbReference>
<sequence length="135" mass="13214">MSQQGEEQGTEHTALGAPVLSVMLLKAGTPAALVDRRRPASGAGGDMSGPSGGAAPGSTGAGGDARRITRCGVSSPGAAGVTEAGGDPRRGGLTDVSTGGGVGPVRVTGSQTRSGRRGCHDECRYGDVGRQVVVD</sequence>
<dbReference type="AlphaFoldDB" id="A0A9Q1G737"/>
<comment type="caution">
    <text evidence="2">The sequence shown here is derived from an EMBL/GenBank/DDBJ whole genome shotgun (WGS) entry which is preliminary data.</text>
</comment>
<proteinExistence type="predicted"/>
<accession>A0A9Q1G737</accession>
<feature type="region of interest" description="Disordered" evidence="1">
    <location>
        <begin position="33"/>
        <end position="119"/>
    </location>
</feature>
<keyword evidence="3" id="KW-1185">Reference proteome</keyword>
<reference evidence="2" key="1">
    <citation type="journal article" date="2023" name="Science">
        <title>Genome structures resolve the early diversification of teleost fishes.</title>
        <authorList>
            <person name="Parey E."/>
            <person name="Louis A."/>
            <person name="Montfort J."/>
            <person name="Bouchez O."/>
            <person name="Roques C."/>
            <person name="Iampietro C."/>
            <person name="Lluch J."/>
            <person name="Castinel A."/>
            <person name="Donnadieu C."/>
            <person name="Desvignes T."/>
            <person name="Floi Bucao C."/>
            <person name="Jouanno E."/>
            <person name="Wen M."/>
            <person name="Mejri S."/>
            <person name="Dirks R."/>
            <person name="Jansen H."/>
            <person name="Henkel C."/>
            <person name="Chen W.J."/>
            <person name="Zahm M."/>
            <person name="Cabau C."/>
            <person name="Klopp C."/>
            <person name="Thompson A.W."/>
            <person name="Robinson-Rechavi M."/>
            <person name="Braasch I."/>
            <person name="Lecointre G."/>
            <person name="Bobe J."/>
            <person name="Postlethwait J.H."/>
            <person name="Berthelot C."/>
            <person name="Roest Crollius H."/>
            <person name="Guiguen Y."/>
        </authorList>
    </citation>
    <scope>NUCLEOTIDE SEQUENCE</scope>
    <source>
        <strain evidence="2">WJC10195</strain>
    </source>
</reference>
<evidence type="ECO:0000313" key="3">
    <source>
        <dbReference type="Proteomes" id="UP001152622"/>
    </source>
</evidence>
<feature type="compositionally biased region" description="Gly residues" evidence="1">
    <location>
        <begin position="42"/>
        <end position="63"/>
    </location>
</feature>
<evidence type="ECO:0000256" key="1">
    <source>
        <dbReference type="SAM" id="MobiDB-lite"/>
    </source>
</evidence>
<dbReference type="Proteomes" id="UP001152622">
    <property type="component" value="Chromosome 2"/>
</dbReference>
<organism evidence="2 3">
    <name type="scientific">Synaphobranchus kaupii</name>
    <name type="common">Kaup's arrowtooth eel</name>
    <dbReference type="NCBI Taxonomy" id="118154"/>
    <lineage>
        <taxon>Eukaryota</taxon>
        <taxon>Metazoa</taxon>
        <taxon>Chordata</taxon>
        <taxon>Craniata</taxon>
        <taxon>Vertebrata</taxon>
        <taxon>Euteleostomi</taxon>
        <taxon>Actinopterygii</taxon>
        <taxon>Neopterygii</taxon>
        <taxon>Teleostei</taxon>
        <taxon>Anguilliformes</taxon>
        <taxon>Synaphobranchidae</taxon>
        <taxon>Synaphobranchus</taxon>
    </lineage>
</organism>
<evidence type="ECO:0000313" key="2">
    <source>
        <dbReference type="EMBL" id="KAJ8376718.1"/>
    </source>
</evidence>
<protein>
    <submittedName>
        <fullName evidence="2">Uncharacterized protein</fullName>
    </submittedName>
</protein>